<dbReference type="InterPro" id="IPR032675">
    <property type="entry name" value="LRR_dom_sf"/>
</dbReference>
<evidence type="ECO:0000313" key="2">
    <source>
        <dbReference type="EMBL" id="EEF33178.1"/>
    </source>
</evidence>
<feature type="domain" description="R13L1/DRL21-like LRR repeat region" evidence="1">
    <location>
        <begin position="2"/>
        <end position="60"/>
    </location>
</feature>
<dbReference type="EMBL" id="EQ974124">
    <property type="protein sequence ID" value="EEF33178.1"/>
    <property type="molecule type" value="Genomic_DNA"/>
</dbReference>
<organism evidence="2 3">
    <name type="scientific">Ricinus communis</name>
    <name type="common">Castor bean</name>
    <dbReference type="NCBI Taxonomy" id="3988"/>
    <lineage>
        <taxon>Eukaryota</taxon>
        <taxon>Viridiplantae</taxon>
        <taxon>Streptophyta</taxon>
        <taxon>Embryophyta</taxon>
        <taxon>Tracheophyta</taxon>
        <taxon>Spermatophyta</taxon>
        <taxon>Magnoliopsida</taxon>
        <taxon>eudicotyledons</taxon>
        <taxon>Gunneridae</taxon>
        <taxon>Pentapetalae</taxon>
        <taxon>rosids</taxon>
        <taxon>fabids</taxon>
        <taxon>Malpighiales</taxon>
        <taxon>Euphorbiaceae</taxon>
        <taxon>Acalyphoideae</taxon>
        <taxon>Acalypheae</taxon>
        <taxon>Ricinus</taxon>
    </lineage>
</organism>
<dbReference type="SUPFAM" id="SSF52058">
    <property type="entry name" value="L domain-like"/>
    <property type="match status" value="1"/>
</dbReference>
<dbReference type="Pfam" id="PF25019">
    <property type="entry name" value="LRR_R13L1-DRL21"/>
    <property type="match status" value="1"/>
</dbReference>
<dbReference type="STRING" id="3988.B9STA3"/>
<evidence type="ECO:0000313" key="3">
    <source>
        <dbReference type="Proteomes" id="UP000008311"/>
    </source>
</evidence>
<name>B9STA3_RICCO</name>
<dbReference type="AlphaFoldDB" id="B9STA3"/>
<evidence type="ECO:0000259" key="1">
    <source>
        <dbReference type="Pfam" id="PF25019"/>
    </source>
</evidence>
<dbReference type="Proteomes" id="UP000008311">
    <property type="component" value="Unassembled WGS sequence"/>
</dbReference>
<dbReference type="Gene3D" id="3.80.10.10">
    <property type="entry name" value="Ribonuclease Inhibitor"/>
    <property type="match status" value="1"/>
</dbReference>
<keyword evidence="3" id="KW-1185">Reference proteome</keyword>
<dbReference type="InParanoid" id="B9STA3"/>
<proteinExistence type="predicted"/>
<dbReference type="InterPro" id="IPR056789">
    <property type="entry name" value="LRR_R13L1-DRL21"/>
</dbReference>
<sequence length="200" mass="22776">MKSKQRLHKLTLKWSEGSLYIWRHRALAEQVSICLFNCQNCETLPSLWQFPSLKQVIIHGFRGLTQMDDDFYGNGADAGQMPCLHELTVWDCPKINEIPTLPCNLAVLEVAIWKSVEAYILGTIGYLQLSSIDTLKSEVLPSNLKSFRLISCSNLTALPERLDYLLALELLEAWNFSQLMSLPESRLPLNLQLFCVTFPT</sequence>
<reference evidence="3" key="1">
    <citation type="journal article" date="2010" name="Nat. Biotechnol.">
        <title>Draft genome sequence of the oilseed species Ricinus communis.</title>
        <authorList>
            <person name="Chan A.P."/>
            <person name="Crabtree J."/>
            <person name="Zhao Q."/>
            <person name="Lorenzi H."/>
            <person name="Orvis J."/>
            <person name="Puiu D."/>
            <person name="Melake-Berhan A."/>
            <person name="Jones K.M."/>
            <person name="Redman J."/>
            <person name="Chen G."/>
            <person name="Cahoon E.B."/>
            <person name="Gedil M."/>
            <person name="Stanke M."/>
            <person name="Haas B.J."/>
            <person name="Wortman J.R."/>
            <person name="Fraser-Liggett C.M."/>
            <person name="Ravel J."/>
            <person name="Rabinowicz P.D."/>
        </authorList>
    </citation>
    <scope>NUCLEOTIDE SEQUENCE [LARGE SCALE GENOMIC DNA]</scope>
    <source>
        <strain evidence="3">cv. Hale</strain>
    </source>
</reference>
<gene>
    <name evidence="2" type="ORF">RCOM_0364930</name>
</gene>
<accession>B9STA3</accession>
<protein>
    <recommendedName>
        <fullName evidence="1">R13L1/DRL21-like LRR repeat region domain-containing protein</fullName>
    </recommendedName>
</protein>